<evidence type="ECO:0000256" key="1">
    <source>
        <dbReference type="SAM" id="MobiDB-lite"/>
    </source>
</evidence>
<protein>
    <submittedName>
        <fullName evidence="2">Uncharacterized protein</fullName>
    </submittedName>
</protein>
<name>A0A401W612_STREY</name>
<reference evidence="2 3" key="1">
    <citation type="submission" date="2018-11" db="EMBL/GenBank/DDBJ databases">
        <title>Whole genome sequence of Streptomyces paromomycinus NBRC 15454(T).</title>
        <authorList>
            <person name="Komaki H."/>
            <person name="Tamura T."/>
        </authorList>
    </citation>
    <scope>NUCLEOTIDE SEQUENCE [LARGE SCALE GENOMIC DNA]</scope>
    <source>
        <strain evidence="2 3">NBRC 15454</strain>
    </source>
</reference>
<organism evidence="2 3">
    <name type="scientific">Streptomyces paromomycinus</name>
    <name type="common">Streptomyces rimosus subsp. paromomycinus</name>
    <dbReference type="NCBI Taxonomy" id="92743"/>
    <lineage>
        <taxon>Bacteria</taxon>
        <taxon>Bacillati</taxon>
        <taxon>Actinomycetota</taxon>
        <taxon>Actinomycetes</taxon>
        <taxon>Kitasatosporales</taxon>
        <taxon>Streptomycetaceae</taxon>
        <taxon>Streptomyces</taxon>
    </lineage>
</organism>
<evidence type="ECO:0000313" key="3">
    <source>
        <dbReference type="Proteomes" id="UP000286746"/>
    </source>
</evidence>
<proteinExistence type="predicted"/>
<keyword evidence="3" id="KW-1185">Reference proteome</keyword>
<dbReference type="Proteomes" id="UP000286746">
    <property type="component" value="Unassembled WGS sequence"/>
</dbReference>
<sequence length="71" mass="8009">MKAFAGRTGHRSRRFREHRPRTWGARVVVRNGTRPPLRHRYPPAHQNTAPAPAPKKLLATAVVGARTAWAH</sequence>
<evidence type="ECO:0000313" key="2">
    <source>
        <dbReference type="EMBL" id="GCD44732.1"/>
    </source>
</evidence>
<feature type="region of interest" description="Disordered" evidence="1">
    <location>
        <begin position="33"/>
        <end position="54"/>
    </location>
</feature>
<gene>
    <name evidence="2" type="ORF">GKJPGBOP_04442</name>
</gene>
<accession>A0A401W612</accession>
<dbReference type="EMBL" id="BHZD01000001">
    <property type="protein sequence ID" value="GCD44732.1"/>
    <property type="molecule type" value="Genomic_DNA"/>
</dbReference>
<comment type="caution">
    <text evidence="2">The sequence shown here is derived from an EMBL/GenBank/DDBJ whole genome shotgun (WGS) entry which is preliminary data.</text>
</comment>
<dbReference type="AlphaFoldDB" id="A0A401W612"/>